<keyword evidence="4" id="KW-1185">Reference proteome</keyword>
<dbReference type="Proteomes" id="UP000334990">
    <property type="component" value="Unassembled WGS sequence"/>
</dbReference>
<sequence length="627" mass="68593">MTIAEDSSRSVNDLRVGELRPSQLLHTYGVGAVADLPNLSVMILGLDEWALEKAAIIPEERLLAAVRSKLGSQVQNLRMPPYVPEDSNDANGAWSRIGVPVAVFPGWLRCTDNRCNRLAPAGSGLFHLLPSSYAPDQTRYVHSCRDSGRKRPTAVPARFVSACPAGHVDDFPWLYFVHRGAPYGPGHTLKLVERGTTGEAANIFVECSCEVNARSMAEAIGTRSEQVLPACRGRHPHLGTFELCSEQTRTMALGATNGWFAMQLRVFSIPRADDPVDSAVAEHWNGLRVLAELPPEVARMVLPTQVMWPQLERFGVDRVLQAVKRRQNAQQTPVSEDSDALDIAGPEWGAFTGAPQNHPDFSASDEPVPAVHRAWLSEVRLVKRLREVSALYGFSRIDAPEWGSATSGGSAEEENRAPLSSTAPTWVPCAETRGEGIFLRFDDQKVAAWEQDPNVIRRTRTLMEAHRKWCAQRRMEADWPGIRYVLLHTFAHVMIREVALECGYGASGIGERIYARAGKDPMAGILLYTAAPDSEGTLGGLVSLGGQHRLGTLIGQALEAARLCGSDPLCADHNPIVHSRLHGAACHACLFAAETSCERGNHFLDRELLVETFSGRAGGFFTQFSTT</sequence>
<dbReference type="EMBL" id="BLAD01000099">
    <property type="protein sequence ID" value="GES05385.1"/>
    <property type="molecule type" value="Genomic_DNA"/>
</dbReference>
<name>A0A5M3W8I2_9ACTN</name>
<dbReference type="InterPro" id="IPR018973">
    <property type="entry name" value="MZB"/>
</dbReference>
<organism evidence="3 4">
    <name type="scientific">Acrocarpospora corrugata</name>
    <dbReference type="NCBI Taxonomy" id="35763"/>
    <lineage>
        <taxon>Bacteria</taxon>
        <taxon>Bacillati</taxon>
        <taxon>Actinomycetota</taxon>
        <taxon>Actinomycetes</taxon>
        <taxon>Streptosporangiales</taxon>
        <taxon>Streptosporangiaceae</taxon>
        <taxon>Acrocarpospora</taxon>
    </lineage>
</organism>
<accession>A0A5M3W8I2</accession>
<protein>
    <recommendedName>
        <fullName evidence="2">MrfA-like Zn-binding domain-containing protein</fullName>
    </recommendedName>
</protein>
<dbReference type="InterPro" id="IPR047721">
    <property type="entry name" value="DrmB"/>
</dbReference>
<evidence type="ECO:0000259" key="2">
    <source>
        <dbReference type="Pfam" id="PF09369"/>
    </source>
</evidence>
<dbReference type="Pfam" id="PF09369">
    <property type="entry name" value="MZB"/>
    <property type="match status" value="1"/>
</dbReference>
<reference evidence="3 4" key="1">
    <citation type="submission" date="2019-10" db="EMBL/GenBank/DDBJ databases">
        <title>Whole genome shotgun sequence of Acrocarpospora corrugata NBRC 13972.</title>
        <authorList>
            <person name="Ichikawa N."/>
            <person name="Kimura A."/>
            <person name="Kitahashi Y."/>
            <person name="Komaki H."/>
            <person name="Oguchi A."/>
        </authorList>
    </citation>
    <scope>NUCLEOTIDE SEQUENCE [LARGE SCALE GENOMIC DNA]</scope>
    <source>
        <strain evidence="3 4">NBRC 13972</strain>
    </source>
</reference>
<dbReference type="AlphaFoldDB" id="A0A5M3W8I2"/>
<comment type="caution">
    <text evidence="3">The sequence shown here is derived from an EMBL/GenBank/DDBJ whole genome shotgun (WGS) entry which is preliminary data.</text>
</comment>
<gene>
    <name evidence="3" type="ORF">Acor_74530</name>
</gene>
<proteinExistence type="predicted"/>
<evidence type="ECO:0000256" key="1">
    <source>
        <dbReference type="SAM" id="MobiDB-lite"/>
    </source>
</evidence>
<feature type="region of interest" description="Disordered" evidence="1">
    <location>
        <begin position="403"/>
        <end position="425"/>
    </location>
</feature>
<evidence type="ECO:0000313" key="3">
    <source>
        <dbReference type="EMBL" id="GES05385.1"/>
    </source>
</evidence>
<evidence type="ECO:0000313" key="4">
    <source>
        <dbReference type="Proteomes" id="UP000334990"/>
    </source>
</evidence>
<dbReference type="NCBIfam" id="NF038324">
    <property type="entry name" value="DrmB_fam"/>
    <property type="match status" value="1"/>
</dbReference>
<feature type="domain" description="MrfA-like Zn-binding" evidence="2">
    <location>
        <begin position="490"/>
        <end position="590"/>
    </location>
</feature>